<dbReference type="PIRSF" id="PIRSF006468">
    <property type="entry name" value="BCAT1"/>
    <property type="match status" value="1"/>
</dbReference>
<name>A0ABP9WHA2_9MICO</name>
<dbReference type="Pfam" id="PF01063">
    <property type="entry name" value="Aminotran_4"/>
    <property type="match status" value="1"/>
</dbReference>
<organism evidence="15 16">
    <name type="scientific">Demequina sediminis</name>
    <dbReference type="NCBI Taxonomy" id="1930058"/>
    <lineage>
        <taxon>Bacteria</taxon>
        <taxon>Bacillati</taxon>
        <taxon>Actinomycetota</taxon>
        <taxon>Actinomycetes</taxon>
        <taxon>Micrococcales</taxon>
        <taxon>Demequinaceae</taxon>
        <taxon>Demequina</taxon>
    </lineage>
</organism>
<comment type="pathway">
    <text evidence="4">Amino-acid biosynthesis; L-leucine biosynthesis; L-leucine from 3-methyl-2-oxobutanoate: step 4/4.</text>
</comment>
<dbReference type="InterPro" id="IPR036038">
    <property type="entry name" value="Aminotransferase-like"/>
</dbReference>
<keyword evidence="16" id="KW-1185">Reference proteome</keyword>
<comment type="cofactor">
    <cofactor evidence="1">
        <name>pyridoxal 5'-phosphate</name>
        <dbReference type="ChEBI" id="CHEBI:597326"/>
    </cofactor>
</comment>
<comment type="catalytic activity">
    <reaction evidence="14">
        <text>L-leucine + 2-oxoglutarate = 4-methyl-2-oxopentanoate + L-glutamate</text>
        <dbReference type="Rhea" id="RHEA:18321"/>
        <dbReference type="ChEBI" id="CHEBI:16810"/>
        <dbReference type="ChEBI" id="CHEBI:17865"/>
        <dbReference type="ChEBI" id="CHEBI:29985"/>
        <dbReference type="ChEBI" id="CHEBI:57427"/>
        <dbReference type="EC" id="2.6.1.42"/>
    </reaction>
</comment>
<comment type="pathway">
    <text evidence="2">Amino-acid biosynthesis; L-isoleucine biosynthesis; L-isoleucine from 2-oxobutanoate: step 4/4.</text>
</comment>
<evidence type="ECO:0000256" key="1">
    <source>
        <dbReference type="ARBA" id="ARBA00001933"/>
    </source>
</evidence>
<comment type="similarity">
    <text evidence="5">Belongs to the class-IV pyridoxal-phosphate-dependent aminotransferase family.</text>
</comment>
<dbReference type="PANTHER" id="PTHR11825:SF44">
    <property type="entry name" value="BRANCHED-CHAIN-AMINO-ACID AMINOTRANSFERASE"/>
    <property type="match status" value="1"/>
</dbReference>
<keyword evidence="9" id="KW-0808">Transferase</keyword>
<comment type="catalytic activity">
    <reaction evidence="13">
        <text>L-isoleucine + 2-oxoglutarate = (S)-3-methyl-2-oxopentanoate + L-glutamate</text>
        <dbReference type="Rhea" id="RHEA:24801"/>
        <dbReference type="ChEBI" id="CHEBI:16810"/>
        <dbReference type="ChEBI" id="CHEBI:29985"/>
        <dbReference type="ChEBI" id="CHEBI:35146"/>
        <dbReference type="ChEBI" id="CHEBI:58045"/>
        <dbReference type="EC" id="2.6.1.42"/>
    </reaction>
</comment>
<evidence type="ECO:0000256" key="13">
    <source>
        <dbReference type="ARBA" id="ARBA00048798"/>
    </source>
</evidence>
<dbReference type="PANTHER" id="PTHR11825">
    <property type="entry name" value="SUBGROUP IIII AMINOTRANSFERASE"/>
    <property type="match status" value="1"/>
</dbReference>
<comment type="caution">
    <text evidence="15">The sequence shown here is derived from an EMBL/GenBank/DDBJ whole genome shotgun (WGS) entry which is preliminary data.</text>
</comment>
<comment type="pathway">
    <text evidence="3">Amino-acid biosynthesis; L-valine biosynthesis; L-valine from pyruvate: step 4/4.</text>
</comment>
<dbReference type="Proteomes" id="UP001426770">
    <property type="component" value="Unassembled WGS sequence"/>
</dbReference>
<keyword evidence="8" id="KW-0028">Amino-acid biosynthesis</keyword>
<evidence type="ECO:0000256" key="4">
    <source>
        <dbReference type="ARBA" id="ARBA00005072"/>
    </source>
</evidence>
<evidence type="ECO:0000313" key="15">
    <source>
        <dbReference type="EMBL" id="GAA5519220.1"/>
    </source>
</evidence>
<evidence type="ECO:0000256" key="7">
    <source>
        <dbReference type="ARBA" id="ARBA00022576"/>
    </source>
</evidence>
<dbReference type="InterPro" id="IPR043132">
    <property type="entry name" value="BCAT-like_C"/>
</dbReference>
<evidence type="ECO:0000256" key="6">
    <source>
        <dbReference type="ARBA" id="ARBA00013053"/>
    </source>
</evidence>
<dbReference type="SUPFAM" id="SSF56752">
    <property type="entry name" value="D-aminoacid aminotransferase-like PLP-dependent enzymes"/>
    <property type="match status" value="1"/>
</dbReference>
<dbReference type="EC" id="2.6.1.42" evidence="6"/>
<dbReference type="CDD" id="cd01557">
    <property type="entry name" value="BCAT_beta_family"/>
    <property type="match status" value="1"/>
</dbReference>
<dbReference type="NCBIfam" id="TIGR01123">
    <property type="entry name" value="ilvE_II"/>
    <property type="match status" value="1"/>
</dbReference>
<proteinExistence type="inferred from homology"/>
<evidence type="ECO:0000256" key="9">
    <source>
        <dbReference type="ARBA" id="ARBA00022679"/>
    </source>
</evidence>
<evidence type="ECO:0000256" key="3">
    <source>
        <dbReference type="ARBA" id="ARBA00004931"/>
    </source>
</evidence>
<keyword evidence="7 15" id="KW-0032">Aminotransferase</keyword>
<dbReference type="EMBL" id="BAABRR010000007">
    <property type="protein sequence ID" value="GAA5519220.1"/>
    <property type="molecule type" value="Genomic_DNA"/>
</dbReference>
<evidence type="ECO:0000256" key="10">
    <source>
        <dbReference type="ARBA" id="ARBA00022898"/>
    </source>
</evidence>
<dbReference type="Gene3D" id="3.20.10.10">
    <property type="entry name" value="D-amino Acid Aminotransferase, subunit A, domain 2"/>
    <property type="match status" value="1"/>
</dbReference>
<sequence length="379" mass="40595">METQTPTPFTVIPNRRPATDEERWIAMEDPVFGKVFTDHMARATWRDGHGWADRRIVPLAPLPLHPGAAVLHYAQQAFEGLKAYRHEDGSVWLFRPEANAARLAASCRRMALPEVSEEDFLAALEALIAADHAWVPGTPGSSLYLRPLVIATEASLLVQPAAEVDFIVTASPVGAYMAAPGGVSIWVSRGYHRANAGGTGDTKTAGNYAASMLPQAEAKAHGCQQVLFLDAREDTYVEELGGMNLVAVRADGSILTPRLTGTILPGVTRDSILTLLRDEGRAVEERDIALTELVEGIESGEILELFACGTAAVVTPIARLVSDDLDVTVRGAGEGGSVADAVLARLTDLQYGRGEDAHGWMRRVLDAPPAEETAEGDAE</sequence>
<evidence type="ECO:0000313" key="16">
    <source>
        <dbReference type="Proteomes" id="UP001426770"/>
    </source>
</evidence>
<dbReference type="NCBIfam" id="NF009897">
    <property type="entry name" value="PRK13357.1"/>
    <property type="match status" value="1"/>
</dbReference>
<evidence type="ECO:0000256" key="5">
    <source>
        <dbReference type="ARBA" id="ARBA00009320"/>
    </source>
</evidence>
<keyword evidence="11" id="KW-0100">Branched-chain amino acid biosynthesis</keyword>
<dbReference type="GO" id="GO:0008483">
    <property type="term" value="F:transaminase activity"/>
    <property type="evidence" value="ECO:0007669"/>
    <property type="project" value="UniProtKB-KW"/>
</dbReference>
<evidence type="ECO:0000256" key="14">
    <source>
        <dbReference type="ARBA" id="ARBA00049229"/>
    </source>
</evidence>
<dbReference type="Gene3D" id="3.30.470.10">
    <property type="match status" value="1"/>
</dbReference>
<accession>A0ABP9WHA2</accession>
<evidence type="ECO:0000256" key="8">
    <source>
        <dbReference type="ARBA" id="ARBA00022605"/>
    </source>
</evidence>
<dbReference type="InterPro" id="IPR033939">
    <property type="entry name" value="BCAT_family"/>
</dbReference>
<dbReference type="InterPro" id="IPR005786">
    <property type="entry name" value="B_amino_transII"/>
</dbReference>
<dbReference type="RefSeq" id="WP_286215428.1">
    <property type="nucleotide sequence ID" value="NZ_AP027736.1"/>
</dbReference>
<dbReference type="InterPro" id="IPR001544">
    <property type="entry name" value="Aminotrans_IV"/>
</dbReference>
<evidence type="ECO:0000256" key="2">
    <source>
        <dbReference type="ARBA" id="ARBA00004824"/>
    </source>
</evidence>
<protein>
    <recommendedName>
        <fullName evidence="6">branched-chain-amino-acid transaminase</fullName>
        <ecNumber evidence="6">2.6.1.42</ecNumber>
    </recommendedName>
</protein>
<evidence type="ECO:0000256" key="12">
    <source>
        <dbReference type="ARBA" id="ARBA00048212"/>
    </source>
</evidence>
<evidence type="ECO:0000256" key="11">
    <source>
        <dbReference type="ARBA" id="ARBA00023304"/>
    </source>
</evidence>
<comment type="catalytic activity">
    <reaction evidence="12">
        <text>L-valine + 2-oxoglutarate = 3-methyl-2-oxobutanoate + L-glutamate</text>
        <dbReference type="Rhea" id="RHEA:24813"/>
        <dbReference type="ChEBI" id="CHEBI:11851"/>
        <dbReference type="ChEBI" id="CHEBI:16810"/>
        <dbReference type="ChEBI" id="CHEBI:29985"/>
        <dbReference type="ChEBI" id="CHEBI:57762"/>
        <dbReference type="EC" id="2.6.1.42"/>
    </reaction>
</comment>
<reference evidence="15 16" key="1">
    <citation type="submission" date="2024-02" db="EMBL/GenBank/DDBJ databases">
        <title>Lysinimicrobium sediminis NBRC 112286.</title>
        <authorList>
            <person name="Ichikawa N."/>
            <person name="Katano-Makiyama Y."/>
            <person name="Hidaka K."/>
        </authorList>
    </citation>
    <scope>NUCLEOTIDE SEQUENCE [LARGE SCALE GENOMIC DNA]</scope>
    <source>
        <strain evidence="15 16">NBRC 112286</strain>
    </source>
</reference>
<gene>
    <name evidence="15" type="primary">ilvE_2</name>
    <name evidence="15" type="ORF">Lsed01_01658</name>
</gene>
<keyword evidence="10" id="KW-0663">Pyridoxal phosphate</keyword>
<dbReference type="InterPro" id="IPR043131">
    <property type="entry name" value="BCAT-like_N"/>
</dbReference>